<dbReference type="Pfam" id="PF00675">
    <property type="entry name" value="Peptidase_M16"/>
    <property type="match status" value="1"/>
</dbReference>
<evidence type="ECO:0000256" key="1">
    <source>
        <dbReference type="ARBA" id="ARBA00007261"/>
    </source>
</evidence>
<proteinExistence type="inferred from homology"/>
<dbReference type="Gene3D" id="3.30.830.10">
    <property type="entry name" value="Metalloenzyme, LuxS/M16 peptidase-like"/>
    <property type="match status" value="2"/>
</dbReference>
<evidence type="ECO:0000313" key="6">
    <source>
        <dbReference type="Proteomes" id="UP001058860"/>
    </source>
</evidence>
<feature type="domain" description="Peptidase M16 N-terminal" evidence="3">
    <location>
        <begin position="18"/>
        <end position="164"/>
    </location>
</feature>
<dbReference type="PANTHER" id="PTHR11851">
    <property type="entry name" value="METALLOPROTEASE"/>
    <property type="match status" value="1"/>
</dbReference>
<dbReference type="Proteomes" id="UP001058860">
    <property type="component" value="Chromosome"/>
</dbReference>
<evidence type="ECO:0000256" key="2">
    <source>
        <dbReference type="RuleBase" id="RU004447"/>
    </source>
</evidence>
<sequence>MGGTLSAPSVTTLPSGVRVVTESMDSVRSVALGFWVGVGSASEQVSEAGLSHLLEHMLFRGTRRYESLEIDQMFDAMGAELNAGTGKESTSVYSRVIDVHLTRAFDVMQEMVFTPRLLEEDLANEREIVCEEIAMYEDDPQDKIFDLLGEAVFGDHPLGRATIGREEVIASVSADGLRTFHDAHYTPGEIVISAAGSIDHDTLVFLAEGLEIPERPRANEAFGPPEPGAPRSTFMAKDTEQYHLCLGGRAIARHDERRHALRVLDNILGGTSSSRLFQEVRERRGLAYSVYSFSSLFSNTGQIGLYVGTRPDNVDAALRVVGDELRRFVEDPASTSELERSKENVKGRMVLALESTAARMNRLGASVLAGLPLLTIDEAVAKVEAVTMEDVQALAAELFDPAQLSAAGIGPDEDVFRRGIEHVSPRLAAEAA</sequence>
<evidence type="ECO:0000259" key="3">
    <source>
        <dbReference type="Pfam" id="PF00675"/>
    </source>
</evidence>
<gene>
    <name evidence="5" type="ORF">LRS13_17495</name>
</gene>
<evidence type="ECO:0000313" key="5">
    <source>
        <dbReference type="EMBL" id="UUY02484.1"/>
    </source>
</evidence>
<dbReference type="InterPro" id="IPR007863">
    <property type="entry name" value="Peptidase_M16_C"/>
</dbReference>
<dbReference type="InterPro" id="IPR001431">
    <property type="entry name" value="Pept_M16_Zn_BS"/>
</dbReference>
<accession>A0ABY5PCU7</accession>
<feature type="domain" description="Peptidase M16 C-terminal" evidence="4">
    <location>
        <begin position="171"/>
        <end position="344"/>
    </location>
</feature>
<evidence type="ECO:0000259" key="4">
    <source>
        <dbReference type="Pfam" id="PF05193"/>
    </source>
</evidence>
<dbReference type="Pfam" id="PF05193">
    <property type="entry name" value="Peptidase_M16_C"/>
    <property type="match status" value="1"/>
</dbReference>
<dbReference type="SUPFAM" id="SSF63411">
    <property type="entry name" value="LuxS/MPP-like metallohydrolase"/>
    <property type="match status" value="2"/>
</dbReference>
<keyword evidence="6" id="KW-1185">Reference proteome</keyword>
<dbReference type="InterPro" id="IPR050361">
    <property type="entry name" value="MPP/UQCRC_Complex"/>
</dbReference>
<name>A0ABY5PCU7_9ACTN</name>
<dbReference type="EMBL" id="CP088295">
    <property type="protein sequence ID" value="UUY02484.1"/>
    <property type="molecule type" value="Genomic_DNA"/>
</dbReference>
<dbReference type="RefSeq" id="WP_353863011.1">
    <property type="nucleotide sequence ID" value="NZ_CP088295.1"/>
</dbReference>
<dbReference type="InterPro" id="IPR011249">
    <property type="entry name" value="Metalloenz_LuxS/M16"/>
</dbReference>
<organism evidence="5 6">
    <name type="scientific">Svornostia abyssi</name>
    <dbReference type="NCBI Taxonomy" id="2898438"/>
    <lineage>
        <taxon>Bacteria</taxon>
        <taxon>Bacillati</taxon>
        <taxon>Actinomycetota</taxon>
        <taxon>Thermoleophilia</taxon>
        <taxon>Solirubrobacterales</taxon>
        <taxon>Baekduiaceae</taxon>
        <taxon>Svornostia</taxon>
    </lineage>
</organism>
<reference evidence="6" key="1">
    <citation type="submission" date="2021-11" db="EMBL/GenBank/DDBJ databases">
        <title>Cultivation dependent microbiological survey of springs from the worlds oldest radium mine currently devoted to the extraction of radon-saturated water.</title>
        <authorList>
            <person name="Kapinusova G."/>
            <person name="Smrhova T."/>
            <person name="Strejcek M."/>
            <person name="Suman J."/>
            <person name="Jani K."/>
            <person name="Pajer P."/>
            <person name="Uhlik O."/>
        </authorList>
    </citation>
    <scope>NUCLEOTIDE SEQUENCE [LARGE SCALE GENOMIC DNA]</scope>
    <source>
        <strain evidence="6">J379</strain>
    </source>
</reference>
<dbReference type="PANTHER" id="PTHR11851:SF49">
    <property type="entry name" value="MITOCHONDRIAL-PROCESSING PEPTIDASE SUBUNIT ALPHA"/>
    <property type="match status" value="1"/>
</dbReference>
<protein>
    <submittedName>
        <fullName evidence="5">Insulinase family protein</fullName>
    </submittedName>
</protein>
<comment type="similarity">
    <text evidence="1 2">Belongs to the peptidase M16 family.</text>
</comment>
<dbReference type="InterPro" id="IPR011765">
    <property type="entry name" value="Pept_M16_N"/>
</dbReference>
<dbReference type="PROSITE" id="PS00143">
    <property type="entry name" value="INSULINASE"/>
    <property type="match status" value="1"/>
</dbReference>